<dbReference type="GO" id="GO:0008236">
    <property type="term" value="F:serine-type peptidase activity"/>
    <property type="evidence" value="ECO:0007669"/>
    <property type="project" value="UniProtKB-KW"/>
</dbReference>
<dbReference type="InterPro" id="IPR011811">
    <property type="entry name" value="Peptidase_S51_cyanophycinase"/>
</dbReference>
<dbReference type="GO" id="GO:0006508">
    <property type="term" value="P:proteolysis"/>
    <property type="evidence" value="ECO:0007669"/>
    <property type="project" value="UniProtKB-KW"/>
</dbReference>
<evidence type="ECO:0000256" key="9">
    <source>
        <dbReference type="PIRSR" id="PIRSR032067-1"/>
    </source>
</evidence>
<keyword evidence="6" id="KW-0645">Protease</keyword>
<dbReference type="AlphaFoldDB" id="A0A2T2YCU4"/>
<comment type="caution">
    <text evidence="10">The sequence shown here is derived from an EMBL/GenBank/DDBJ whole genome shotgun (WGS) entry which is preliminary data.</text>
</comment>
<dbReference type="CDD" id="cd03145">
    <property type="entry name" value="GAT1_cyanophycinase"/>
    <property type="match status" value="1"/>
</dbReference>
<evidence type="ECO:0000256" key="6">
    <source>
        <dbReference type="ARBA" id="ARBA00022670"/>
    </source>
</evidence>
<sequence>MTKKRKALEQSSECPTPKGVLIAIGGKENKGQAPEEGSNQDNNANFVELGILNCFKSELKGENPLVVVVPTASSVPEESAEDYIKAFKELGLTNVKVIDIRCREDVSKPEYMDLIEQANGVMFTGGDQLRLTAILGGTDFLTLLKHRYTYDDIVIAGTSAGATALSTPMIYEGASADSGILKGDVRITTGLEFLRDIAIDTHFIARGRIVRMTQAIATNPGCIGIGLEEDTGVIVREGRNLEVIGSGLIVIVDGHLTTETNVHIVHTGAPVTIRNLIVHMLGKGDQYQITTAESYHK</sequence>
<gene>
    <name evidence="10" type="ORF">AHMF7605_07200</name>
</gene>
<organism evidence="10 11">
    <name type="scientific">Adhaeribacter arboris</name>
    <dbReference type="NCBI Taxonomy" id="2072846"/>
    <lineage>
        <taxon>Bacteria</taxon>
        <taxon>Pseudomonadati</taxon>
        <taxon>Bacteroidota</taxon>
        <taxon>Cytophagia</taxon>
        <taxon>Cytophagales</taxon>
        <taxon>Hymenobacteraceae</taxon>
        <taxon>Adhaeribacter</taxon>
    </lineage>
</organism>
<feature type="active site" description="Charge relay system" evidence="9">
    <location>
        <position position="229"/>
    </location>
</feature>
<keyword evidence="8" id="KW-0720">Serine protease</keyword>
<evidence type="ECO:0000256" key="2">
    <source>
        <dbReference type="ARBA" id="ARBA00002039"/>
    </source>
</evidence>
<accession>A0A2T2YCU4</accession>
<dbReference type="Gene3D" id="3.40.50.880">
    <property type="match status" value="1"/>
</dbReference>
<comment type="catalytic activity">
    <reaction evidence="1">
        <text>[L-4-(L-arginin-2-N-yl)aspartate](n) + H2O = [L-4-(L-arginin-2-N-yl)aspartate](n-1) + L-4-(L-arginin-2-N-yl)aspartate</text>
        <dbReference type="Rhea" id="RHEA:12845"/>
        <dbReference type="Rhea" id="RHEA-COMP:13728"/>
        <dbReference type="Rhea" id="RHEA-COMP:13734"/>
        <dbReference type="ChEBI" id="CHEBI:15377"/>
        <dbReference type="ChEBI" id="CHEBI:137986"/>
        <dbReference type="ChEBI" id="CHEBI:137991"/>
        <dbReference type="EC" id="3.4.15.6"/>
    </reaction>
</comment>
<dbReference type="PIRSF" id="PIRSF032067">
    <property type="entry name" value="Cyanophycinase"/>
    <property type="match status" value="1"/>
</dbReference>
<evidence type="ECO:0000256" key="7">
    <source>
        <dbReference type="ARBA" id="ARBA00022801"/>
    </source>
</evidence>
<dbReference type="PANTHER" id="PTHR36175:SF1">
    <property type="entry name" value="CYANOPHYCINASE"/>
    <property type="match status" value="1"/>
</dbReference>
<evidence type="ECO:0000256" key="8">
    <source>
        <dbReference type="ARBA" id="ARBA00022825"/>
    </source>
</evidence>
<dbReference type="GO" id="GO:0008241">
    <property type="term" value="F:peptidyl-dipeptidase activity"/>
    <property type="evidence" value="ECO:0007669"/>
    <property type="project" value="UniProtKB-EC"/>
</dbReference>
<evidence type="ECO:0000256" key="3">
    <source>
        <dbReference type="ARBA" id="ARBA00006534"/>
    </source>
</evidence>
<evidence type="ECO:0000256" key="4">
    <source>
        <dbReference type="ARBA" id="ARBA00013115"/>
    </source>
</evidence>
<keyword evidence="7" id="KW-0378">Hydrolase</keyword>
<dbReference type="EC" id="3.4.15.6" evidence="4"/>
<keyword evidence="11" id="KW-1185">Reference proteome</keyword>
<feature type="active site" description="Charge relay system" evidence="9">
    <location>
        <position position="202"/>
    </location>
</feature>
<name>A0A2T2YCU4_9BACT</name>
<evidence type="ECO:0000313" key="11">
    <source>
        <dbReference type="Proteomes" id="UP000240357"/>
    </source>
</evidence>
<dbReference type="Pfam" id="PF03575">
    <property type="entry name" value="Peptidase_S51"/>
    <property type="match status" value="1"/>
</dbReference>
<dbReference type="SUPFAM" id="SSF52317">
    <property type="entry name" value="Class I glutamine amidotransferase-like"/>
    <property type="match status" value="1"/>
</dbReference>
<dbReference type="PANTHER" id="PTHR36175">
    <property type="entry name" value="CYANOPHYCINASE"/>
    <property type="match status" value="1"/>
</dbReference>
<dbReference type="EMBL" id="PYFT01000001">
    <property type="protein sequence ID" value="PSR53329.1"/>
    <property type="molecule type" value="Genomic_DNA"/>
</dbReference>
<feature type="active site" description="Charge relay system" evidence="9">
    <location>
        <position position="159"/>
    </location>
</feature>
<proteinExistence type="inferred from homology"/>
<evidence type="ECO:0000256" key="1">
    <source>
        <dbReference type="ARBA" id="ARBA00001092"/>
    </source>
</evidence>
<protein>
    <recommendedName>
        <fullName evidence="5">Cyanophycinase</fullName>
        <ecNumber evidence="4">3.4.15.6</ecNumber>
    </recommendedName>
</protein>
<dbReference type="RefSeq" id="WP_106927846.1">
    <property type="nucleotide sequence ID" value="NZ_PYFT01000001.1"/>
</dbReference>
<evidence type="ECO:0000313" key="10">
    <source>
        <dbReference type="EMBL" id="PSR53329.1"/>
    </source>
</evidence>
<dbReference type="Proteomes" id="UP000240357">
    <property type="component" value="Unassembled WGS sequence"/>
</dbReference>
<evidence type="ECO:0000256" key="5">
    <source>
        <dbReference type="ARBA" id="ARBA00015719"/>
    </source>
</evidence>
<comment type="similarity">
    <text evidence="3">Belongs to the peptidase S51 family.</text>
</comment>
<dbReference type="InterPro" id="IPR029062">
    <property type="entry name" value="Class_I_gatase-like"/>
</dbReference>
<reference evidence="10 11" key="1">
    <citation type="submission" date="2018-03" db="EMBL/GenBank/DDBJ databases">
        <title>Adhaeribacter sp. HMF7605 Genome sequencing and assembly.</title>
        <authorList>
            <person name="Kang H."/>
            <person name="Kang J."/>
            <person name="Cha I."/>
            <person name="Kim H."/>
            <person name="Joh K."/>
        </authorList>
    </citation>
    <scope>NUCLEOTIDE SEQUENCE [LARGE SCALE GENOMIC DNA]</scope>
    <source>
        <strain evidence="10 11">HMF7605</strain>
    </source>
</reference>
<dbReference type="NCBIfam" id="TIGR02069">
    <property type="entry name" value="cyanophycinase"/>
    <property type="match status" value="1"/>
</dbReference>
<dbReference type="InterPro" id="IPR005320">
    <property type="entry name" value="Peptidase_S51"/>
</dbReference>
<dbReference type="OrthoDB" id="4841110at2"/>
<comment type="function">
    <text evidence="2">Exopeptidase that catalyzes the hydrolytic cleavage of multi-L-arginyl-poly-L-aspartic acid (cyanophycin; a water-insoluble reserve polymer) into aspartate-arginine dipeptides.</text>
</comment>